<keyword evidence="2" id="KW-0645">Protease</keyword>
<dbReference type="InterPro" id="IPR029058">
    <property type="entry name" value="AB_hydrolase_fold"/>
</dbReference>
<dbReference type="PANTHER" id="PTHR42776">
    <property type="entry name" value="SERINE PEPTIDASE S9 FAMILY MEMBER"/>
    <property type="match status" value="1"/>
</dbReference>
<dbReference type="SUPFAM" id="SSF82171">
    <property type="entry name" value="DPP6 N-terminal domain-like"/>
    <property type="match status" value="1"/>
</dbReference>
<keyword evidence="1" id="KW-0378">Hydrolase</keyword>
<proteinExistence type="predicted"/>
<feature type="signal peptide" evidence="3">
    <location>
        <begin position="1"/>
        <end position="19"/>
    </location>
</feature>
<evidence type="ECO:0000256" key="3">
    <source>
        <dbReference type="SAM" id="SignalP"/>
    </source>
</evidence>
<feature type="domain" description="Peptidase S9 prolyl oligopeptidase catalytic" evidence="4">
    <location>
        <begin position="481"/>
        <end position="687"/>
    </location>
</feature>
<keyword evidence="2" id="KW-0720">Serine protease</keyword>
<organism evidence="5 6">
    <name type="scientific">Sphingomonas glaciei</name>
    <dbReference type="NCBI Taxonomy" id="2938948"/>
    <lineage>
        <taxon>Bacteria</taxon>
        <taxon>Pseudomonadati</taxon>
        <taxon>Pseudomonadota</taxon>
        <taxon>Alphaproteobacteria</taxon>
        <taxon>Sphingomonadales</taxon>
        <taxon>Sphingomonadaceae</taxon>
        <taxon>Sphingomonas</taxon>
    </lineage>
</organism>
<keyword evidence="6" id="KW-1185">Reference proteome</keyword>
<dbReference type="EMBL" id="CP097253">
    <property type="protein sequence ID" value="UUR08813.1"/>
    <property type="molecule type" value="Genomic_DNA"/>
</dbReference>
<dbReference type="Proteomes" id="UP000831921">
    <property type="component" value="Chromosome"/>
</dbReference>
<evidence type="ECO:0000256" key="1">
    <source>
        <dbReference type="ARBA" id="ARBA00022801"/>
    </source>
</evidence>
<evidence type="ECO:0000313" key="5">
    <source>
        <dbReference type="EMBL" id="UUR08813.1"/>
    </source>
</evidence>
<gene>
    <name evidence="5" type="ORF">M1K48_04035</name>
</gene>
<reference evidence="5 6" key="1">
    <citation type="submission" date="2022-05" db="EMBL/GenBank/DDBJ databases">
        <title>S8-45 Sphingomonas ultraviolaceadurans.</title>
        <authorList>
            <person name="Liu Y."/>
        </authorList>
    </citation>
    <scope>NUCLEOTIDE SEQUENCE [LARGE SCALE GENOMIC DNA]</scope>
    <source>
        <strain evidence="5 6">S8-45</strain>
    </source>
</reference>
<evidence type="ECO:0000313" key="6">
    <source>
        <dbReference type="Proteomes" id="UP000831921"/>
    </source>
</evidence>
<dbReference type="RefSeq" id="WP_249504584.1">
    <property type="nucleotide sequence ID" value="NZ_CP097253.1"/>
</dbReference>
<evidence type="ECO:0000259" key="4">
    <source>
        <dbReference type="Pfam" id="PF00326"/>
    </source>
</evidence>
<protein>
    <submittedName>
        <fullName evidence="5">S9 family peptidase</fullName>
    </submittedName>
</protein>
<dbReference type="PANTHER" id="PTHR42776:SF27">
    <property type="entry name" value="DIPEPTIDYL PEPTIDASE FAMILY MEMBER 6"/>
    <property type="match status" value="1"/>
</dbReference>
<keyword evidence="3" id="KW-0732">Signal</keyword>
<dbReference type="InterPro" id="IPR011042">
    <property type="entry name" value="6-blade_b-propeller_TolB-like"/>
</dbReference>
<dbReference type="Pfam" id="PF00326">
    <property type="entry name" value="Peptidase_S9"/>
    <property type="match status" value="1"/>
</dbReference>
<accession>A0ABY5MX07</accession>
<dbReference type="Gene3D" id="2.120.10.30">
    <property type="entry name" value="TolB, C-terminal domain"/>
    <property type="match status" value="2"/>
</dbReference>
<dbReference type="Pfam" id="PF07676">
    <property type="entry name" value="PD40"/>
    <property type="match status" value="3"/>
</dbReference>
<dbReference type="InterPro" id="IPR001375">
    <property type="entry name" value="Peptidase_S9_cat"/>
</dbReference>
<dbReference type="InterPro" id="IPR011659">
    <property type="entry name" value="WD40"/>
</dbReference>
<feature type="chain" id="PRO_5045110805" evidence="3">
    <location>
        <begin position="20"/>
        <end position="691"/>
    </location>
</feature>
<dbReference type="Gene3D" id="3.40.50.1820">
    <property type="entry name" value="alpha/beta hydrolase"/>
    <property type="match status" value="1"/>
</dbReference>
<name>A0ABY5MX07_9SPHN</name>
<evidence type="ECO:0000256" key="2">
    <source>
        <dbReference type="ARBA" id="ARBA00022825"/>
    </source>
</evidence>
<dbReference type="SUPFAM" id="SSF53474">
    <property type="entry name" value="alpha/beta-Hydrolases"/>
    <property type="match status" value="1"/>
</dbReference>
<sequence>MTIKTRGMLVAALLGGAVAVPVSGQTPAPAPAQIAAVTPAPSPVFTGGDMFSISYASDPQVSPDGKRTAYVRMSADVMSDRYRPSIWLIDTATGRQEPLVAGNGAHRSPRWSPDGRRLAYVSTSEGPGAQLFVKWMDGGEAARITGLPDGPSDIAWSPDGRRIAYLMRVPGEGPSIGKAPPKPEGASWAEPLQVIDRLQYRNDGSGNVKPGFDQLFVVDADGGAPRRLTAGGFPLNGPLAWAGDSVLLSGNRAPDWESQPQESEILAVDVATGAVRELTRRKGPDGSPVASPDGRTIAYLGADDDGQAYNQTKIYLMNADGSGMRRVAAGLDRSINQVEWSGNQLLVGYEEKGHYRLARVSTAGAVTPMALDLASPAVGRPYTGGEFSVARDGTVAFTSGSASRPTDISVARGNSARRLTALNDLWLSGKRLGEVRTLDARAADGTPVPGWILLPAGYQKGQKVPTILEIHGGPYTSYGPYFSTDYQLFASAGYAVLFPNVRGSTGYGEAFADGIEKSYPTPNETDLMASVDAAVAAGFADPDNLFITGGSGGGLLTAWMTGHTNRFKAAAVQKPVINWTSQALVADGVGFFGRYWLGAEPWEQPEKYWQRSPLSLAGKVKTPTLVVVGGDDLRTPNAEAEQWYSALRVQGVPAMLVKVPGASHSLDGRPSQAAARASAITAWFDRYRTRK</sequence>